<sequence length="375" mass="42885">MFFELLLEHVHDALYDFLHCFFYVLVFINFQEVYGLYPFYIEERVEAVTICMDNRMREMPSLEESSGTSISDLCIYDSYAELGDITYAGAISDHDQMEFETIIDSPDDCILSCNEPDHMVTEPYKPFEKIEESPTTSDDSLYFALQQIWPLDHDLVGSYLGITGAEEHFNPYLLFTGTSTLPDIVPPDWLELLPREPQKRSHITLVLDLDETLVHSTLYTCESADFSFAVTFDMETHTVYVRQRPFLKMFLETVASMFEIVIFTAGESAYAEKLLDILDPDHTLISQRIYRDSCVFSKNGHTKDLTILGRDLARVAIVDNSPQVFQLQVDNGIPIESWYGDPTDNALLSLLLFLDTLVGADDVRPIIRKQFCGSL</sequence>
<name>A0A7J7LLA9_9MAGN</name>
<dbReference type="PANTHER" id="PTHR12210">
    <property type="entry name" value="DULLARD PROTEIN PHOSPHATASE"/>
    <property type="match status" value="1"/>
</dbReference>
<dbReference type="NCBIfam" id="TIGR02251">
    <property type="entry name" value="HIF-SF_euk"/>
    <property type="match status" value="1"/>
</dbReference>
<evidence type="ECO:0000256" key="2">
    <source>
        <dbReference type="ARBA" id="ARBA00022912"/>
    </source>
</evidence>
<evidence type="ECO:0000313" key="7">
    <source>
        <dbReference type="Proteomes" id="UP000541444"/>
    </source>
</evidence>
<dbReference type="EMBL" id="JACGCM010002207">
    <property type="protein sequence ID" value="KAF6143393.1"/>
    <property type="molecule type" value="Genomic_DNA"/>
</dbReference>
<organism evidence="6 7">
    <name type="scientific">Kingdonia uniflora</name>
    <dbReference type="NCBI Taxonomy" id="39325"/>
    <lineage>
        <taxon>Eukaryota</taxon>
        <taxon>Viridiplantae</taxon>
        <taxon>Streptophyta</taxon>
        <taxon>Embryophyta</taxon>
        <taxon>Tracheophyta</taxon>
        <taxon>Spermatophyta</taxon>
        <taxon>Magnoliopsida</taxon>
        <taxon>Ranunculales</taxon>
        <taxon>Circaeasteraceae</taxon>
        <taxon>Kingdonia</taxon>
    </lineage>
</organism>
<dbReference type="CDD" id="cd07521">
    <property type="entry name" value="HAD_FCP1-like"/>
    <property type="match status" value="1"/>
</dbReference>
<dbReference type="PROSITE" id="PS50969">
    <property type="entry name" value="FCP1"/>
    <property type="match status" value="1"/>
</dbReference>
<comment type="caution">
    <text evidence="6">The sequence shown here is derived from an EMBL/GenBank/DDBJ whole genome shotgun (WGS) entry which is preliminary data.</text>
</comment>
<dbReference type="SMART" id="SM00577">
    <property type="entry name" value="CPDc"/>
    <property type="match status" value="1"/>
</dbReference>
<reference evidence="6 7" key="1">
    <citation type="journal article" date="2020" name="IScience">
        <title>Genome Sequencing of the Endangered Kingdonia uniflora (Circaeasteraceae, Ranunculales) Reveals Potential Mechanisms of Evolutionary Specialization.</title>
        <authorList>
            <person name="Sun Y."/>
            <person name="Deng T."/>
            <person name="Zhang A."/>
            <person name="Moore M.J."/>
            <person name="Landis J.B."/>
            <person name="Lin N."/>
            <person name="Zhang H."/>
            <person name="Zhang X."/>
            <person name="Huang J."/>
            <person name="Zhang X."/>
            <person name="Sun H."/>
            <person name="Wang H."/>
        </authorList>
    </citation>
    <scope>NUCLEOTIDE SEQUENCE [LARGE SCALE GENOMIC DNA]</scope>
    <source>
        <strain evidence="6">TB1705</strain>
        <tissue evidence="6">Leaf</tissue>
    </source>
</reference>
<evidence type="ECO:0000256" key="3">
    <source>
        <dbReference type="ARBA" id="ARBA00037324"/>
    </source>
</evidence>
<feature type="domain" description="FCP1 homology" evidence="5">
    <location>
        <begin position="198"/>
        <end position="357"/>
    </location>
</feature>
<dbReference type="InterPro" id="IPR004274">
    <property type="entry name" value="FCP1_dom"/>
</dbReference>
<dbReference type="InterPro" id="IPR011948">
    <property type="entry name" value="Dullard_phosphatase"/>
</dbReference>
<keyword evidence="2" id="KW-0904">Protein phosphatase</keyword>
<dbReference type="SUPFAM" id="SSF56784">
    <property type="entry name" value="HAD-like"/>
    <property type="match status" value="1"/>
</dbReference>
<dbReference type="InterPro" id="IPR050365">
    <property type="entry name" value="TIM50"/>
</dbReference>
<dbReference type="Proteomes" id="UP000541444">
    <property type="component" value="Unassembled WGS sequence"/>
</dbReference>
<proteinExistence type="inferred from homology"/>
<dbReference type="GO" id="GO:0004721">
    <property type="term" value="F:phosphoprotein phosphatase activity"/>
    <property type="evidence" value="ECO:0007669"/>
    <property type="project" value="UniProtKB-KW"/>
</dbReference>
<dbReference type="Gene3D" id="3.40.50.1000">
    <property type="entry name" value="HAD superfamily/HAD-like"/>
    <property type="match status" value="1"/>
</dbReference>
<protein>
    <recommendedName>
        <fullName evidence="5">FCP1 homology domain-containing protein</fullName>
    </recommendedName>
</protein>
<evidence type="ECO:0000256" key="1">
    <source>
        <dbReference type="ARBA" id="ARBA00022801"/>
    </source>
</evidence>
<dbReference type="GO" id="GO:0005634">
    <property type="term" value="C:nucleus"/>
    <property type="evidence" value="ECO:0007669"/>
    <property type="project" value="UniProtKB-ARBA"/>
</dbReference>
<gene>
    <name evidence="6" type="ORF">GIB67_001337</name>
</gene>
<dbReference type="AlphaFoldDB" id="A0A7J7LLA9"/>
<keyword evidence="1" id="KW-0378">Hydrolase</keyword>
<evidence type="ECO:0000259" key="5">
    <source>
        <dbReference type="PROSITE" id="PS50969"/>
    </source>
</evidence>
<comment type="similarity">
    <text evidence="4">Belongs to the CTDSPL2 family.</text>
</comment>
<dbReference type="Pfam" id="PF03031">
    <property type="entry name" value="NIF"/>
    <property type="match status" value="1"/>
</dbReference>
<keyword evidence="7" id="KW-1185">Reference proteome</keyword>
<accession>A0A7J7LLA9</accession>
<dbReference type="FunFam" id="3.40.50.1000:FF:000015">
    <property type="entry name" value="CTD small phosphatase-like protein 2"/>
    <property type="match status" value="1"/>
</dbReference>
<evidence type="ECO:0000313" key="6">
    <source>
        <dbReference type="EMBL" id="KAF6143393.1"/>
    </source>
</evidence>
<comment type="function">
    <text evidence="3">Probable phosphatase.</text>
</comment>
<dbReference type="InterPro" id="IPR023214">
    <property type="entry name" value="HAD_sf"/>
</dbReference>
<evidence type="ECO:0000256" key="4">
    <source>
        <dbReference type="ARBA" id="ARBA00038355"/>
    </source>
</evidence>
<dbReference type="InterPro" id="IPR036412">
    <property type="entry name" value="HAD-like_sf"/>
</dbReference>
<dbReference type="OrthoDB" id="277011at2759"/>